<evidence type="ECO:0000313" key="3">
    <source>
        <dbReference type="Proteomes" id="UP000002051"/>
    </source>
</evidence>
<keyword evidence="1" id="KW-0472">Membrane</keyword>
<sequence length="64" mass="7177">MYVCVCVILTTSLVFPLHTVVAYLTFDSTIADRAVEALFSYHCLIAPLIQNQSQRLTRLSIPYG</sequence>
<gene>
    <name evidence="1" type="ordered locus">MTR_8g466730</name>
</gene>
<dbReference type="AlphaFoldDB" id="G7ZX09"/>
<dbReference type="Proteomes" id="UP000002051">
    <property type="component" value="Chromosome 8"/>
</dbReference>
<dbReference type="EnsemblPlants" id="KEH19692">
    <property type="protein sequence ID" value="KEH19692"/>
    <property type="gene ID" value="MTR_8g466730"/>
</dbReference>
<organism evidence="2">
    <name type="scientific">Medicago truncatula</name>
    <name type="common">Barrel medic</name>
    <name type="synonym">Medicago tribuloides</name>
    <dbReference type="NCBI Taxonomy" id="3880"/>
    <lineage>
        <taxon>Eukaryota</taxon>
        <taxon>Viridiplantae</taxon>
        <taxon>Streptophyta</taxon>
        <taxon>Embryophyta</taxon>
        <taxon>Tracheophyta</taxon>
        <taxon>Spermatophyta</taxon>
        <taxon>Magnoliopsida</taxon>
        <taxon>eudicotyledons</taxon>
        <taxon>Gunneridae</taxon>
        <taxon>Pentapetalae</taxon>
        <taxon>rosids</taxon>
        <taxon>fabids</taxon>
        <taxon>Fabales</taxon>
        <taxon>Fabaceae</taxon>
        <taxon>Papilionoideae</taxon>
        <taxon>50 kb inversion clade</taxon>
        <taxon>NPAAA clade</taxon>
        <taxon>Hologalegina</taxon>
        <taxon>IRL clade</taxon>
        <taxon>Trifolieae</taxon>
        <taxon>Medicago</taxon>
    </lineage>
</organism>
<dbReference type="EMBL" id="CM001224">
    <property type="protein sequence ID" value="KEH19692.1"/>
    <property type="molecule type" value="Genomic_DNA"/>
</dbReference>
<reference evidence="1 3" key="2">
    <citation type="journal article" date="2014" name="BMC Genomics">
        <title>An improved genome release (version Mt4.0) for the model legume Medicago truncatula.</title>
        <authorList>
            <person name="Tang H."/>
            <person name="Krishnakumar V."/>
            <person name="Bidwell S."/>
            <person name="Rosen B."/>
            <person name="Chan A."/>
            <person name="Zhou S."/>
            <person name="Gentzbittel L."/>
            <person name="Childs K.L."/>
            <person name="Yandell M."/>
            <person name="Gundlach H."/>
            <person name="Mayer K.F."/>
            <person name="Schwartz D.C."/>
            <person name="Town C.D."/>
        </authorList>
    </citation>
    <scope>GENOME REANNOTATION</scope>
    <source>
        <strain evidence="1">A17</strain>
        <strain evidence="2 3">cv. Jemalong A17</strain>
    </source>
</reference>
<keyword evidence="3" id="KW-1185">Reference proteome</keyword>
<dbReference type="HOGENOM" id="CLU_2871065_0_0_1"/>
<protein>
    <submittedName>
        <fullName evidence="1">Transmembrane protein, putative</fullName>
    </submittedName>
</protein>
<name>G7ZX09_MEDTR</name>
<keyword evidence="1" id="KW-0812">Transmembrane</keyword>
<accession>G7ZX09</accession>
<evidence type="ECO:0000313" key="2">
    <source>
        <dbReference type="EnsemblPlants" id="KEH19692"/>
    </source>
</evidence>
<reference evidence="2" key="3">
    <citation type="submission" date="2015-04" db="UniProtKB">
        <authorList>
            <consortium name="EnsemblPlants"/>
        </authorList>
    </citation>
    <scope>IDENTIFICATION</scope>
    <source>
        <strain evidence="2">cv. Jemalong A17</strain>
    </source>
</reference>
<proteinExistence type="predicted"/>
<evidence type="ECO:0000313" key="1">
    <source>
        <dbReference type="EMBL" id="KEH19692.1"/>
    </source>
</evidence>
<dbReference type="PaxDb" id="3880-AES83747"/>
<reference evidence="1 3" key="1">
    <citation type="journal article" date="2011" name="Nature">
        <title>The Medicago genome provides insight into the evolution of rhizobial symbioses.</title>
        <authorList>
            <person name="Young N.D."/>
            <person name="Debelle F."/>
            <person name="Oldroyd G.E."/>
            <person name="Geurts R."/>
            <person name="Cannon S.B."/>
            <person name="Udvardi M.K."/>
            <person name="Benedito V.A."/>
            <person name="Mayer K.F."/>
            <person name="Gouzy J."/>
            <person name="Schoof H."/>
            <person name="Van de Peer Y."/>
            <person name="Proost S."/>
            <person name="Cook D.R."/>
            <person name="Meyers B.C."/>
            <person name="Spannagl M."/>
            <person name="Cheung F."/>
            <person name="De Mita S."/>
            <person name="Krishnakumar V."/>
            <person name="Gundlach H."/>
            <person name="Zhou S."/>
            <person name="Mudge J."/>
            <person name="Bharti A.K."/>
            <person name="Murray J.D."/>
            <person name="Naoumkina M.A."/>
            <person name="Rosen B."/>
            <person name="Silverstein K.A."/>
            <person name="Tang H."/>
            <person name="Rombauts S."/>
            <person name="Zhao P.X."/>
            <person name="Zhou P."/>
            <person name="Barbe V."/>
            <person name="Bardou P."/>
            <person name="Bechner M."/>
            <person name="Bellec A."/>
            <person name="Berger A."/>
            <person name="Berges H."/>
            <person name="Bidwell S."/>
            <person name="Bisseling T."/>
            <person name="Choisne N."/>
            <person name="Couloux A."/>
            <person name="Denny R."/>
            <person name="Deshpande S."/>
            <person name="Dai X."/>
            <person name="Doyle J.J."/>
            <person name="Dudez A.M."/>
            <person name="Farmer A.D."/>
            <person name="Fouteau S."/>
            <person name="Franken C."/>
            <person name="Gibelin C."/>
            <person name="Gish J."/>
            <person name="Goldstein S."/>
            <person name="Gonzalez A.J."/>
            <person name="Green P.J."/>
            <person name="Hallab A."/>
            <person name="Hartog M."/>
            <person name="Hua A."/>
            <person name="Humphray S.J."/>
            <person name="Jeong D.H."/>
            <person name="Jing Y."/>
            <person name="Jocker A."/>
            <person name="Kenton S.M."/>
            <person name="Kim D.J."/>
            <person name="Klee K."/>
            <person name="Lai H."/>
            <person name="Lang C."/>
            <person name="Lin S."/>
            <person name="Macmil S.L."/>
            <person name="Magdelenat G."/>
            <person name="Matthews L."/>
            <person name="McCorrison J."/>
            <person name="Monaghan E.L."/>
            <person name="Mun J.H."/>
            <person name="Najar F.Z."/>
            <person name="Nicholson C."/>
            <person name="Noirot C."/>
            <person name="O'Bleness M."/>
            <person name="Paule C.R."/>
            <person name="Poulain J."/>
            <person name="Prion F."/>
            <person name="Qin B."/>
            <person name="Qu C."/>
            <person name="Retzel E.F."/>
            <person name="Riddle C."/>
            <person name="Sallet E."/>
            <person name="Samain S."/>
            <person name="Samson N."/>
            <person name="Sanders I."/>
            <person name="Saurat O."/>
            <person name="Scarpelli C."/>
            <person name="Schiex T."/>
            <person name="Segurens B."/>
            <person name="Severin A.J."/>
            <person name="Sherrier D.J."/>
            <person name="Shi R."/>
            <person name="Sims S."/>
            <person name="Singer S.R."/>
            <person name="Sinharoy S."/>
            <person name="Sterck L."/>
            <person name="Viollet A."/>
            <person name="Wang B.B."/>
            <person name="Wang K."/>
            <person name="Wang M."/>
            <person name="Wang X."/>
            <person name="Warfsmann J."/>
            <person name="Weissenbach J."/>
            <person name="White D.D."/>
            <person name="White J.D."/>
            <person name="Wiley G.B."/>
            <person name="Wincker P."/>
            <person name="Xing Y."/>
            <person name="Yang L."/>
            <person name="Yao Z."/>
            <person name="Ying F."/>
            <person name="Zhai J."/>
            <person name="Zhou L."/>
            <person name="Zuber A."/>
            <person name="Denarie J."/>
            <person name="Dixon R.A."/>
            <person name="May G.D."/>
            <person name="Schwartz D.C."/>
            <person name="Rogers J."/>
            <person name="Quetier F."/>
            <person name="Town C.D."/>
            <person name="Roe B.A."/>
        </authorList>
    </citation>
    <scope>NUCLEOTIDE SEQUENCE [LARGE SCALE GENOMIC DNA]</scope>
    <source>
        <strain evidence="1">A17</strain>
        <strain evidence="2 3">cv. Jemalong A17</strain>
    </source>
</reference>